<gene>
    <name evidence="2" type="ORF">CBF35_12050</name>
</gene>
<dbReference type="RefSeq" id="WP_126781444.1">
    <property type="nucleotide sequence ID" value="NZ_JBQEBA010000045.1"/>
</dbReference>
<dbReference type="Proteomes" id="UP000287239">
    <property type="component" value="Unassembled WGS sequence"/>
</dbReference>
<dbReference type="EMBL" id="NGJU01000019">
    <property type="protein sequence ID" value="RST93198.1"/>
    <property type="molecule type" value="Genomic_DNA"/>
</dbReference>
<protein>
    <recommendedName>
        <fullName evidence="4">Resolvase/invertase-type recombinase catalytic domain-containing protein</fullName>
    </recommendedName>
</protein>
<evidence type="ECO:0000313" key="3">
    <source>
        <dbReference type="Proteomes" id="UP000287239"/>
    </source>
</evidence>
<sequence length="184" mass="21569">MTVYCYARVDYPTNMLEQFTTFSKIKYKELIIERRDIRDFTEFQRMCEKLEKGDTLVVIKLSVLWSSPNIREWLNMFEELDIRIISLMEEIDTAAEPSFYSQANLFLQVTHDVRSLQVKVAIGRARDLGHELGRPRLDSELIEQIIALRKNQYSFRQISEELNVSLGSIHKYLKSGPVKVQSSE</sequence>
<dbReference type="Gene3D" id="3.40.50.1390">
    <property type="entry name" value="Resolvase, N-terminal catalytic domain"/>
    <property type="match status" value="1"/>
</dbReference>
<dbReference type="GO" id="GO:0000150">
    <property type="term" value="F:DNA strand exchange activity"/>
    <property type="evidence" value="ECO:0007669"/>
    <property type="project" value="InterPro"/>
</dbReference>
<dbReference type="InterPro" id="IPR009057">
    <property type="entry name" value="Homeodomain-like_sf"/>
</dbReference>
<evidence type="ECO:0008006" key="4">
    <source>
        <dbReference type="Google" id="ProtNLM"/>
    </source>
</evidence>
<dbReference type="GO" id="GO:0003677">
    <property type="term" value="F:DNA binding"/>
    <property type="evidence" value="ECO:0007669"/>
    <property type="project" value="InterPro"/>
</dbReference>
<dbReference type="AlphaFoldDB" id="A0A429ZHK1"/>
<reference evidence="2 3" key="1">
    <citation type="submission" date="2017-05" db="EMBL/GenBank/DDBJ databases">
        <title>Vagococcus spp. assemblies.</title>
        <authorList>
            <person name="Gulvik C.A."/>
        </authorList>
    </citation>
    <scope>NUCLEOTIDE SEQUENCE [LARGE SCALE GENOMIC DNA]</scope>
    <source>
        <strain evidence="2 3">NCFB 2777</strain>
    </source>
</reference>
<evidence type="ECO:0000313" key="2">
    <source>
        <dbReference type="EMBL" id="RST93198.1"/>
    </source>
</evidence>
<evidence type="ECO:0000256" key="1">
    <source>
        <dbReference type="ARBA" id="ARBA00009913"/>
    </source>
</evidence>
<dbReference type="Gene3D" id="1.10.10.60">
    <property type="entry name" value="Homeodomain-like"/>
    <property type="match status" value="1"/>
</dbReference>
<comment type="caution">
    <text evidence="2">The sequence shown here is derived from an EMBL/GenBank/DDBJ whole genome shotgun (WGS) entry which is preliminary data.</text>
</comment>
<dbReference type="SUPFAM" id="SSF46689">
    <property type="entry name" value="Homeodomain-like"/>
    <property type="match status" value="1"/>
</dbReference>
<dbReference type="SUPFAM" id="SSF53041">
    <property type="entry name" value="Resolvase-like"/>
    <property type="match status" value="1"/>
</dbReference>
<organism evidence="2 3">
    <name type="scientific">Vagococcus salmoninarum</name>
    <dbReference type="NCBI Taxonomy" id="2739"/>
    <lineage>
        <taxon>Bacteria</taxon>
        <taxon>Bacillati</taxon>
        <taxon>Bacillota</taxon>
        <taxon>Bacilli</taxon>
        <taxon>Lactobacillales</taxon>
        <taxon>Enterococcaceae</taxon>
        <taxon>Vagococcus</taxon>
    </lineage>
</organism>
<name>A0A429ZHK1_9ENTE</name>
<dbReference type="GeneID" id="98569072"/>
<dbReference type="InterPro" id="IPR036162">
    <property type="entry name" value="Resolvase-like_N_sf"/>
</dbReference>
<proteinExistence type="inferred from homology"/>
<keyword evidence="3" id="KW-1185">Reference proteome</keyword>
<comment type="similarity">
    <text evidence="1">Belongs to the site-specific recombinase resolvase family.</text>
</comment>
<dbReference type="OrthoDB" id="9797501at2"/>
<accession>A0A429ZHK1</accession>